<dbReference type="InterPro" id="IPR035992">
    <property type="entry name" value="Ricin_B-like_lectins"/>
</dbReference>
<gene>
    <name evidence="4" type="ORF">L2764_07660</name>
</gene>
<evidence type="ECO:0000256" key="2">
    <source>
        <dbReference type="SAM" id="Phobius"/>
    </source>
</evidence>
<name>A0ABT0L9J3_9GAMM</name>
<sequence>MNIVNFFYRHIYYVFCVGALLPLFSLAEILVDRFPDVKGQLEFDGVVHDYFLDMPEGSRVFFQVKGGDGSGGYIKGASDSDGGVGATVGREFIIGELIPVGAKMRFIVGGQGLSYHESNFAHGGSGSGIFYQDPVTEDWHPLLVAGGGGAGGKHGVLGENGSAGVGVGDFSGGDGGQFGRGGDGTYNKGPDKSSGIAGGGGLYSRGGHVTADQHRNSDHDSGSRGGASAYPVLRGYFYGGGHNACIHKSKSGFELGQTIHYWDKCDTGSQENQEWSYDSITGQIRSSADHQYCLGFSQSGNNTESAILAKCSIDNNNSRFVYFNKQFHLKREPERCIARESNNVGANITLNTCHEDTIIENKSTWVVSFCPHGQEYQTNAYHPICVNYTAPTWQEYQRINPGPSGGDYGIFGVGGGGNGIAEELISTISAGGGGGGYSGGGAGAVSGGLSVGGGGGGGSYIGPDGNWDENQLNDDFVANDGHGYIGYQLPENISLLLSLGEGKVYLEWEAETCATLYRIYNDDHLLAEQSEVMWNGEVRSINNPNYQVIGINDQGEQCAVSSKLRAFDEVIDWLHVGLSITQGEVGYIKHNGVTICNTGNCSIHLPVALDIISLTASTNYANTRFIGWSGACSGSGACQISTDKGDQSLKANFIYEPPYGPW</sequence>
<evidence type="ECO:0000259" key="3">
    <source>
        <dbReference type="SMART" id="SM00458"/>
    </source>
</evidence>
<keyword evidence="2" id="KW-0472">Membrane</keyword>
<feature type="region of interest" description="Disordered" evidence="1">
    <location>
        <begin position="176"/>
        <end position="225"/>
    </location>
</feature>
<feature type="transmembrane region" description="Helical" evidence="2">
    <location>
        <begin position="12"/>
        <end position="31"/>
    </location>
</feature>
<organism evidence="4 5">
    <name type="scientific">Shewanella surugensis</name>
    <dbReference type="NCBI Taxonomy" id="212020"/>
    <lineage>
        <taxon>Bacteria</taxon>
        <taxon>Pseudomonadati</taxon>
        <taxon>Pseudomonadota</taxon>
        <taxon>Gammaproteobacteria</taxon>
        <taxon>Alteromonadales</taxon>
        <taxon>Shewanellaceae</taxon>
        <taxon>Shewanella</taxon>
    </lineage>
</organism>
<dbReference type="SMART" id="SM00458">
    <property type="entry name" value="RICIN"/>
    <property type="match status" value="1"/>
</dbReference>
<dbReference type="RefSeq" id="WP_248939631.1">
    <property type="nucleotide sequence ID" value="NZ_JAKIKS010000022.1"/>
</dbReference>
<feature type="domain" description="Ricin B lectin" evidence="3">
    <location>
        <begin position="234"/>
        <end position="359"/>
    </location>
</feature>
<keyword evidence="2" id="KW-1133">Transmembrane helix</keyword>
<dbReference type="Pfam" id="PF00652">
    <property type="entry name" value="Ricin_B_lectin"/>
    <property type="match status" value="1"/>
</dbReference>
<dbReference type="InterPro" id="IPR000772">
    <property type="entry name" value="Ricin_B_lectin"/>
</dbReference>
<keyword evidence="5" id="KW-1185">Reference proteome</keyword>
<evidence type="ECO:0000313" key="4">
    <source>
        <dbReference type="EMBL" id="MCL1124349.1"/>
    </source>
</evidence>
<evidence type="ECO:0000313" key="5">
    <source>
        <dbReference type="Proteomes" id="UP001203423"/>
    </source>
</evidence>
<proteinExistence type="predicted"/>
<comment type="caution">
    <text evidence="4">The sequence shown here is derived from an EMBL/GenBank/DDBJ whole genome shotgun (WGS) entry which is preliminary data.</text>
</comment>
<dbReference type="SUPFAM" id="SSF50370">
    <property type="entry name" value="Ricin B-like lectins"/>
    <property type="match status" value="1"/>
</dbReference>
<dbReference type="EMBL" id="JAKIKS010000022">
    <property type="protein sequence ID" value="MCL1124349.1"/>
    <property type="molecule type" value="Genomic_DNA"/>
</dbReference>
<accession>A0ABT0L9J3</accession>
<dbReference type="Proteomes" id="UP001203423">
    <property type="component" value="Unassembled WGS sequence"/>
</dbReference>
<dbReference type="Gene3D" id="2.80.10.50">
    <property type="match status" value="1"/>
</dbReference>
<evidence type="ECO:0000256" key="1">
    <source>
        <dbReference type="SAM" id="MobiDB-lite"/>
    </source>
</evidence>
<keyword evidence="2" id="KW-0812">Transmembrane</keyword>
<dbReference type="PROSITE" id="PS50231">
    <property type="entry name" value="RICIN_B_LECTIN"/>
    <property type="match status" value="1"/>
</dbReference>
<feature type="compositionally biased region" description="Basic and acidic residues" evidence="1">
    <location>
        <begin position="211"/>
        <end position="222"/>
    </location>
</feature>
<reference evidence="4 5" key="1">
    <citation type="submission" date="2022-01" db="EMBL/GenBank/DDBJ databases">
        <title>Whole genome-based taxonomy of the Shewanellaceae.</title>
        <authorList>
            <person name="Martin-Rodriguez A.J."/>
        </authorList>
    </citation>
    <scope>NUCLEOTIDE SEQUENCE [LARGE SCALE GENOMIC DNA]</scope>
    <source>
        <strain evidence="4 5">DSM 17177</strain>
    </source>
</reference>
<protein>
    <submittedName>
        <fullName evidence="4">Ricin-type beta-trefoil lectin domain protein</fullName>
    </submittedName>
</protein>